<comment type="similarity">
    <text evidence="3">Belongs to the ribose 5-phosphate isomerase family.</text>
</comment>
<dbReference type="Gramene" id="rna-gnl|WGS:JABURB|Cocit.L5349.1">
    <property type="protein sequence ID" value="cds-KAF7852190.1"/>
    <property type="gene ID" value="gene-BT93_L5349"/>
</dbReference>
<comment type="caution">
    <text evidence="6">The sequence shown here is derived from an EMBL/GenBank/DDBJ whole genome shotgun (WGS) entry which is preliminary data.</text>
</comment>
<dbReference type="GO" id="GO:0009052">
    <property type="term" value="P:pentose-phosphate shunt, non-oxidative branch"/>
    <property type="evidence" value="ECO:0007669"/>
    <property type="project" value="InterPro"/>
</dbReference>
<dbReference type="InterPro" id="IPR004788">
    <property type="entry name" value="Ribose5P_isomerase_type_A"/>
</dbReference>
<dbReference type="OrthoDB" id="1555531at2759"/>
<evidence type="ECO:0000256" key="2">
    <source>
        <dbReference type="ARBA" id="ARBA00004988"/>
    </source>
</evidence>
<dbReference type="Proteomes" id="UP000806378">
    <property type="component" value="Unassembled WGS sequence"/>
</dbReference>
<evidence type="ECO:0000313" key="7">
    <source>
        <dbReference type="Proteomes" id="UP000806378"/>
    </source>
</evidence>
<keyword evidence="5" id="KW-0413">Isomerase</keyword>
<dbReference type="GO" id="GO:0004751">
    <property type="term" value="F:ribose-5-phosphate isomerase activity"/>
    <property type="evidence" value="ECO:0007669"/>
    <property type="project" value="UniProtKB-EC"/>
</dbReference>
<gene>
    <name evidence="6" type="ORF">BT93_L5349</name>
</gene>
<dbReference type="InterPro" id="IPR037171">
    <property type="entry name" value="NagB/RpiA_transferase-like"/>
</dbReference>
<dbReference type="EMBL" id="MU089518">
    <property type="protein sequence ID" value="KAF7852190.1"/>
    <property type="molecule type" value="Genomic_DNA"/>
</dbReference>
<proteinExistence type="inferred from homology"/>
<evidence type="ECO:0000313" key="6">
    <source>
        <dbReference type="EMBL" id="KAF7852190.1"/>
    </source>
</evidence>
<reference evidence="6" key="1">
    <citation type="submission" date="2020-05" db="EMBL/GenBank/DDBJ databases">
        <title>WGS assembly of Corymbia citriodora subspecies variegata.</title>
        <authorList>
            <person name="Barry K."/>
            <person name="Hundley H."/>
            <person name="Shu S."/>
            <person name="Jenkins J."/>
            <person name="Grimwood J."/>
            <person name="Baten A."/>
        </authorList>
    </citation>
    <scope>NUCLEOTIDE SEQUENCE</scope>
    <source>
        <strain evidence="6">CV2-018</strain>
    </source>
</reference>
<evidence type="ECO:0000256" key="5">
    <source>
        <dbReference type="ARBA" id="ARBA00023235"/>
    </source>
</evidence>
<protein>
    <recommendedName>
        <fullName evidence="4">ribose-5-phosphate isomerase</fullName>
        <ecNumber evidence="4">5.3.1.6</ecNumber>
    </recommendedName>
</protein>
<dbReference type="CDD" id="cd01398">
    <property type="entry name" value="RPI_A"/>
    <property type="match status" value="1"/>
</dbReference>
<dbReference type="InterPro" id="IPR050262">
    <property type="entry name" value="Ribose-5P_isomerase"/>
</dbReference>
<name>A0A8T0CXP2_CORYI</name>
<comment type="pathway">
    <text evidence="2">Carbohydrate degradation; pentose phosphate pathway; D-ribose 5-phosphate from D-ribulose 5-phosphate (non-oxidative stage): step 1/1.</text>
</comment>
<comment type="catalytic activity">
    <reaction evidence="1">
        <text>aldehydo-D-ribose 5-phosphate = D-ribulose 5-phosphate</text>
        <dbReference type="Rhea" id="RHEA:14657"/>
        <dbReference type="ChEBI" id="CHEBI:58121"/>
        <dbReference type="ChEBI" id="CHEBI:58273"/>
        <dbReference type="EC" id="5.3.1.6"/>
    </reaction>
</comment>
<dbReference type="PANTHER" id="PTHR43748:SF1">
    <property type="entry name" value="RIBOSE-5-PHOSPHATE ISOMERASE 4, CHLOROPLASTIC-RELATED"/>
    <property type="match status" value="1"/>
</dbReference>
<dbReference type="PANTHER" id="PTHR43748">
    <property type="entry name" value="RIBOSE-5-PHOSPHATE ISOMERASE 3, CHLOROPLASTIC-RELATED"/>
    <property type="match status" value="1"/>
</dbReference>
<sequence length="295" mass="31137">MAASTAPLAPPFRSSLSFASCCGRGRAPPPMAVRCSAPSDIDDAPPLLRAAKYTVDRYVKSGMVVGLGSGNASCMAIEYLGQQLRAGTLEDIVGVPTSVMSASEAAKSGIPLNDYQGYSQIDFAFDDADVIEEDTLIAIIGRRKLEGGESIIQEKFVLNAAKRLVFIITENKYKGALDGSVPVLVQSLNWMEAAEEIDDLFLGDAEVWRRPSIGHADPLGGDFPVVTKDGHNVLDVIFTSPIANLAQVAESLDRVDGVVDHGVISKFPCTAVIASESGVSVIENVITNVAGDPAI</sequence>
<dbReference type="Gene3D" id="3.40.50.1360">
    <property type="match status" value="1"/>
</dbReference>
<dbReference type="SUPFAM" id="SSF100950">
    <property type="entry name" value="NagB/RpiA/CoA transferase-like"/>
    <property type="match status" value="1"/>
</dbReference>
<accession>A0A8T0CXP2</accession>
<evidence type="ECO:0000256" key="1">
    <source>
        <dbReference type="ARBA" id="ARBA00001713"/>
    </source>
</evidence>
<evidence type="ECO:0000256" key="4">
    <source>
        <dbReference type="ARBA" id="ARBA00011959"/>
    </source>
</evidence>
<keyword evidence="7" id="KW-1185">Reference proteome</keyword>
<dbReference type="Pfam" id="PF06026">
    <property type="entry name" value="Rib_5-P_isom_A"/>
    <property type="match status" value="1"/>
</dbReference>
<dbReference type="SUPFAM" id="SSF75445">
    <property type="entry name" value="D-ribose-5-phosphate isomerase (RpiA), lid domain"/>
    <property type="match status" value="1"/>
</dbReference>
<dbReference type="EC" id="5.3.1.6" evidence="4"/>
<evidence type="ECO:0000256" key="3">
    <source>
        <dbReference type="ARBA" id="ARBA00008088"/>
    </source>
</evidence>
<dbReference type="Gene3D" id="3.30.70.260">
    <property type="match status" value="1"/>
</dbReference>
<dbReference type="AlphaFoldDB" id="A0A8T0CXP2"/>
<organism evidence="6 7">
    <name type="scientific">Corymbia citriodora subsp. variegata</name>
    <dbReference type="NCBI Taxonomy" id="360336"/>
    <lineage>
        <taxon>Eukaryota</taxon>
        <taxon>Viridiplantae</taxon>
        <taxon>Streptophyta</taxon>
        <taxon>Embryophyta</taxon>
        <taxon>Tracheophyta</taxon>
        <taxon>Spermatophyta</taxon>
        <taxon>Magnoliopsida</taxon>
        <taxon>eudicotyledons</taxon>
        <taxon>Gunneridae</taxon>
        <taxon>Pentapetalae</taxon>
        <taxon>rosids</taxon>
        <taxon>malvids</taxon>
        <taxon>Myrtales</taxon>
        <taxon>Myrtaceae</taxon>
        <taxon>Myrtoideae</taxon>
        <taxon>Eucalypteae</taxon>
        <taxon>Corymbia</taxon>
    </lineage>
</organism>